<keyword evidence="3" id="KW-1185">Reference proteome</keyword>
<name>W7IHJ6_9PSEU</name>
<proteinExistence type="predicted"/>
<feature type="compositionally biased region" description="Basic residues" evidence="1">
    <location>
        <begin position="1"/>
        <end position="12"/>
    </location>
</feature>
<reference evidence="2 3" key="1">
    <citation type="journal article" date="2014" name="Genome Announc.">
        <title>Draft Genome Sequence of the Antitrypanosomally Active Sponge-Associated Bacterium Actinokineospora sp. Strain EG49.</title>
        <authorList>
            <person name="Harjes J."/>
            <person name="Ryu T."/>
            <person name="Abdelmohsen U.R."/>
            <person name="Moitinho-Silva L."/>
            <person name="Horn H."/>
            <person name="Ravasi T."/>
            <person name="Hentschel U."/>
        </authorList>
    </citation>
    <scope>NUCLEOTIDE SEQUENCE [LARGE SCALE GENOMIC DNA]</scope>
    <source>
        <strain evidence="2 3">EG49</strain>
    </source>
</reference>
<accession>W7IHJ6</accession>
<evidence type="ECO:0000313" key="2">
    <source>
        <dbReference type="EMBL" id="EWC60380.1"/>
    </source>
</evidence>
<dbReference type="AlphaFoldDB" id="W7IHJ6"/>
<comment type="caution">
    <text evidence="2">The sequence shown here is derived from an EMBL/GenBank/DDBJ whole genome shotgun (WGS) entry which is preliminary data.</text>
</comment>
<dbReference type="EMBL" id="AYXG01000162">
    <property type="protein sequence ID" value="EWC60380.1"/>
    <property type="molecule type" value="Genomic_DNA"/>
</dbReference>
<evidence type="ECO:0000313" key="3">
    <source>
        <dbReference type="Proteomes" id="UP000019277"/>
    </source>
</evidence>
<protein>
    <submittedName>
        <fullName evidence="2">Uncharacterized protein</fullName>
    </submittedName>
</protein>
<evidence type="ECO:0000256" key="1">
    <source>
        <dbReference type="SAM" id="MobiDB-lite"/>
    </source>
</evidence>
<sequence length="46" mass="5041">MRPGNRHLRAYKRAASPADGGGGPCPAHPGHHPRDRTVYPLIVLRM</sequence>
<dbReference type="Proteomes" id="UP000019277">
    <property type="component" value="Unassembled WGS sequence"/>
</dbReference>
<gene>
    <name evidence="2" type="ORF">UO65_4335</name>
</gene>
<feature type="region of interest" description="Disordered" evidence="1">
    <location>
        <begin position="1"/>
        <end position="37"/>
    </location>
</feature>
<organism evidence="2 3">
    <name type="scientific">Actinokineospora spheciospongiae</name>
    <dbReference type="NCBI Taxonomy" id="909613"/>
    <lineage>
        <taxon>Bacteria</taxon>
        <taxon>Bacillati</taxon>
        <taxon>Actinomycetota</taxon>
        <taxon>Actinomycetes</taxon>
        <taxon>Pseudonocardiales</taxon>
        <taxon>Pseudonocardiaceae</taxon>
        <taxon>Actinokineospora</taxon>
    </lineage>
</organism>